<feature type="region of interest" description="Disordered" evidence="6">
    <location>
        <begin position="268"/>
        <end position="287"/>
    </location>
</feature>
<keyword evidence="5" id="KW-0175">Coiled coil</keyword>
<feature type="chain" id="PRO_5038334818" evidence="7">
    <location>
        <begin position="31"/>
        <end position="368"/>
    </location>
</feature>
<protein>
    <submittedName>
        <fullName evidence="9">Iron complex transport system substrate-binding protein</fullName>
    </submittedName>
</protein>
<keyword evidence="3" id="KW-0813">Transport</keyword>
<feature type="signal peptide" evidence="7">
    <location>
        <begin position="1"/>
        <end position="30"/>
    </location>
</feature>
<comment type="subcellular location">
    <subcellularLocation>
        <location evidence="1">Cell envelope</location>
    </subcellularLocation>
</comment>
<dbReference type="Gene3D" id="3.40.50.1980">
    <property type="entry name" value="Nitrogenase molybdenum iron protein domain"/>
    <property type="match status" value="2"/>
</dbReference>
<gene>
    <name evidence="9" type="ORF">EV191_101665</name>
</gene>
<dbReference type="GO" id="GO:0030288">
    <property type="term" value="C:outer membrane-bounded periplasmic space"/>
    <property type="evidence" value="ECO:0007669"/>
    <property type="project" value="TreeGrafter"/>
</dbReference>
<dbReference type="PROSITE" id="PS50983">
    <property type="entry name" value="FE_B12_PBP"/>
    <property type="match status" value="1"/>
</dbReference>
<accession>A0A4R2R4M2</accession>
<dbReference type="CDD" id="cd01146">
    <property type="entry name" value="FhuD"/>
    <property type="match status" value="1"/>
</dbReference>
<keyword evidence="4 7" id="KW-0732">Signal</keyword>
<evidence type="ECO:0000256" key="3">
    <source>
        <dbReference type="ARBA" id="ARBA00022448"/>
    </source>
</evidence>
<proteinExistence type="inferred from homology"/>
<feature type="coiled-coil region" evidence="5">
    <location>
        <begin position="205"/>
        <end position="232"/>
    </location>
</feature>
<dbReference type="InterPro" id="IPR051313">
    <property type="entry name" value="Bact_iron-sidero_bind"/>
</dbReference>
<dbReference type="PANTHER" id="PTHR30532">
    <property type="entry name" value="IRON III DICITRATE-BINDING PERIPLASMIC PROTEIN"/>
    <property type="match status" value="1"/>
</dbReference>
<evidence type="ECO:0000313" key="9">
    <source>
        <dbReference type="EMBL" id="TCP56719.1"/>
    </source>
</evidence>
<dbReference type="EMBL" id="SLXQ01000001">
    <property type="protein sequence ID" value="TCP56719.1"/>
    <property type="molecule type" value="Genomic_DNA"/>
</dbReference>
<evidence type="ECO:0000256" key="1">
    <source>
        <dbReference type="ARBA" id="ARBA00004196"/>
    </source>
</evidence>
<evidence type="ECO:0000256" key="2">
    <source>
        <dbReference type="ARBA" id="ARBA00008814"/>
    </source>
</evidence>
<dbReference type="InterPro" id="IPR002491">
    <property type="entry name" value="ABC_transptr_periplasmic_BD"/>
</dbReference>
<sequence>MRSSSRPAFRRRPYRGTATALTLVAAFGLAACGQTSDPAGGDAQGEQQQNVETLGDFTECGPREGKSLPGTMSAQNVGDFPRQVRTAMGETTIDKRPTQVAALDSSYVDAALALGANVTAYTRFPGCGDEIPPYLAGEAKRLAADAEPVGELDTPDLDKLHEIQPDLIVSAKVRHEKIYDQLSGIAPTVFSETTGPTWKDNHLLIGEALGKRELAEAQIKNFEERARKVGDAIKREHNDPTFSLVRFVGGESTVRLYASESYPGIVLDDTGLSRPKDQPNPEGELSTDISQENILKLDADTIFVSAFADPENQSEQVRGEFAQNPLWDKLTGKQVNVSDVSWGTAVSLYGAHAMLDDLAEYFEVDPAR</sequence>
<comment type="similarity">
    <text evidence="2">Belongs to the bacterial solute-binding protein 8 family.</text>
</comment>
<dbReference type="AlphaFoldDB" id="A0A4R2R4M2"/>
<dbReference type="Pfam" id="PF01497">
    <property type="entry name" value="Peripla_BP_2"/>
    <property type="match status" value="1"/>
</dbReference>
<dbReference type="RefSeq" id="WP_132875284.1">
    <property type="nucleotide sequence ID" value="NZ_SLXQ01000001.1"/>
</dbReference>
<evidence type="ECO:0000313" key="10">
    <source>
        <dbReference type="Proteomes" id="UP000294911"/>
    </source>
</evidence>
<dbReference type="PROSITE" id="PS51257">
    <property type="entry name" value="PROKAR_LIPOPROTEIN"/>
    <property type="match status" value="1"/>
</dbReference>
<evidence type="ECO:0000256" key="5">
    <source>
        <dbReference type="SAM" id="Coils"/>
    </source>
</evidence>
<feature type="domain" description="Fe/B12 periplasmic-binding" evidence="8">
    <location>
        <begin position="99"/>
        <end position="366"/>
    </location>
</feature>
<evidence type="ECO:0000259" key="8">
    <source>
        <dbReference type="PROSITE" id="PS50983"/>
    </source>
</evidence>
<evidence type="ECO:0000256" key="4">
    <source>
        <dbReference type="ARBA" id="ARBA00022729"/>
    </source>
</evidence>
<reference evidence="9 10" key="1">
    <citation type="submission" date="2019-03" db="EMBL/GenBank/DDBJ databases">
        <title>Genomic Encyclopedia of Type Strains, Phase IV (KMG-IV): sequencing the most valuable type-strain genomes for metagenomic binning, comparative biology and taxonomic classification.</title>
        <authorList>
            <person name="Goeker M."/>
        </authorList>
    </citation>
    <scope>NUCLEOTIDE SEQUENCE [LARGE SCALE GENOMIC DNA]</scope>
    <source>
        <strain evidence="9 10">DSM 45765</strain>
    </source>
</reference>
<comment type="caution">
    <text evidence="9">The sequence shown here is derived from an EMBL/GenBank/DDBJ whole genome shotgun (WGS) entry which is preliminary data.</text>
</comment>
<dbReference type="OrthoDB" id="9793175at2"/>
<dbReference type="GO" id="GO:1901678">
    <property type="term" value="P:iron coordination entity transport"/>
    <property type="evidence" value="ECO:0007669"/>
    <property type="project" value="UniProtKB-ARBA"/>
</dbReference>
<keyword evidence="10" id="KW-1185">Reference proteome</keyword>
<dbReference type="PANTHER" id="PTHR30532:SF21">
    <property type="entry name" value="SIDEROPHORE-BINDING LIPOPROTEIN YFIY-RELATED"/>
    <property type="match status" value="1"/>
</dbReference>
<evidence type="ECO:0000256" key="6">
    <source>
        <dbReference type="SAM" id="MobiDB-lite"/>
    </source>
</evidence>
<name>A0A4R2R4M2_9PSEU</name>
<organism evidence="9 10">
    <name type="scientific">Tamaricihabitans halophyticus</name>
    <dbReference type="NCBI Taxonomy" id="1262583"/>
    <lineage>
        <taxon>Bacteria</taxon>
        <taxon>Bacillati</taxon>
        <taxon>Actinomycetota</taxon>
        <taxon>Actinomycetes</taxon>
        <taxon>Pseudonocardiales</taxon>
        <taxon>Pseudonocardiaceae</taxon>
        <taxon>Tamaricihabitans</taxon>
    </lineage>
</organism>
<dbReference type="SUPFAM" id="SSF53807">
    <property type="entry name" value="Helical backbone' metal receptor"/>
    <property type="match status" value="1"/>
</dbReference>
<evidence type="ECO:0000256" key="7">
    <source>
        <dbReference type="SAM" id="SignalP"/>
    </source>
</evidence>
<dbReference type="Proteomes" id="UP000294911">
    <property type="component" value="Unassembled WGS sequence"/>
</dbReference>